<dbReference type="InterPro" id="IPR008523">
    <property type="entry name" value="DUF805"/>
</dbReference>
<evidence type="ECO:0000313" key="2">
    <source>
        <dbReference type="EMBL" id="CDT99453.1"/>
    </source>
</evidence>
<dbReference type="GeneID" id="89594492"/>
<evidence type="ECO:0008006" key="4">
    <source>
        <dbReference type="Google" id="ProtNLM"/>
    </source>
</evidence>
<dbReference type="Proteomes" id="UP000041625">
    <property type="component" value="Unassembled WGS sequence"/>
</dbReference>
<dbReference type="PANTHER" id="PTHR34980:SF1">
    <property type="entry name" value="INNER MEMBRANE PROTEIN"/>
    <property type="match status" value="1"/>
</dbReference>
<sequence length="142" mass="15974">MSMKELLLSFKGRIGRKTYWIWNIFYYIAITGFASGISVLFPAYSYILLPIFLLMLVIPDLAVTAKRWHDRNKSNYWLLLNVPLVLGRLASPMAATTTEPVSPIHMAATVAALVCGLWILIECGLLKGTEGRNDYGEDPCKY</sequence>
<feature type="transmembrane region" description="Helical" evidence="1">
    <location>
        <begin position="76"/>
        <end position="95"/>
    </location>
</feature>
<dbReference type="EMBL" id="CCKJ01000223">
    <property type="protein sequence ID" value="CDT99453.1"/>
    <property type="molecule type" value="Genomic_DNA"/>
</dbReference>
<keyword evidence="1" id="KW-0812">Transmembrane</keyword>
<keyword evidence="1" id="KW-1133">Transmembrane helix</keyword>
<comment type="caution">
    <text evidence="2">The sequence shown here is derived from an EMBL/GenBank/DDBJ whole genome shotgun (WGS) entry which is preliminary data.</text>
</comment>
<gene>
    <name evidence="2" type="ORF">VCR31J2_70077</name>
</gene>
<organism evidence="2 3">
    <name type="scientific">Vibrio coralliirubri</name>
    <dbReference type="NCBI Taxonomy" id="1516159"/>
    <lineage>
        <taxon>Bacteria</taxon>
        <taxon>Pseudomonadati</taxon>
        <taxon>Pseudomonadota</taxon>
        <taxon>Gammaproteobacteria</taxon>
        <taxon>Vibrionales</taxon>
        <taxon>Vibrionaceae</taxon>
        <taxon>Vibrio</taxon>
    </lineage>
</organism>
<accession>A0A0T7E815</accession>
<accession>A0A0T7DCM4</accession>
<keyword evidence="1" id="KW-0472">Membrane</keyword>
<protein>
    <recommendedName>
        <fullName evidence="4">DUF805 domain-containing protein</fullName>
    </recommendedName>
</protein>
<dbReference type="GO" id="GO:0005886">
    <property type="term" value="C:plasma membrane"/>
    <property type="evidence" value="ECO:0007669"/>
    <property type="project" value="TreeGrafter"/>
</dbReference>
<feature type="transmembrane region" description="Helical" evidence="1">
    <location>
        <begin position="20"/>
        <end position="41"/>
    </location>
</feature>
<dbReference type="AlphaFoldDB" id="A0A0T7DQG6"/>
<feature type="transmembrane region" description="Helical" evidence="1">
    <location>
        <begin position="101"/>
        <end position="121"/>
    </location>
</feature>
<proteinExistence type="predicted"/>
<reference evidence="2 3" key="1">
    <citation type="submission" date="2014-06" db="EMBL/GenBank/DDBJ databases">
        <authorList>
            <person name="Le Roux F."/>
        </authorList>
    </citation>
    <scope>NUCLEOTIDE SEQUENCE [LARGE SCALE GENOMIC DNA]</scope>
    <source>
        <strain evidence="2 3">J2-31</strain>
    </source>
</reference>
<keyword evidence="3" id="KW-1185">Reference proteome</keyword>
<accession>A0A0T7DQG6</accession>
<evidence type="ECO:0000256" key="1">
    <source>
        <dbReference type="SAM" id="Phobius"/>
    </source>
</evidence>
<dbReference type="Pfam" id="PF05656">
    <property type="entry name" value="DUF805"/>
    <property type="match status" value="1"/>
</dbReference>
<evidence type="ECO:0000313" key="3">
    <source>
        <dbReference type="Proteomes" id="UP000041625"/>
    </source>
</evidence>
<feature type="transmembrane region" description="Helical" evidence="1">
    <location>
        <begin position="47"/>
        <end position="64"/>
    </location>
</feature>
<dbReference type="RefSeq" id="WP_048605424.1">
    <property type="nucleotide sequence ID" value="NZ_CCJZ01000014.1"/>
</dbReference>
<dbReference type="PANTHER" id="PTHR34980">
    <property type="entry name" value="INNER MEMBRANE PROTEIN-RELATED-RELATED"/>
    <property type="match status" value="1"/>
</dbReference>
<name>A0A0T7DQG6_9VIBR</name>